<name>A0A1D6KXY4_MAIZE</name>
<accession>A0A1D6KXY4</accession>
<sequence>MEKKGPQALTATELNAAVYRYLQESVKQLTELWPGFVHTAFNFFYEAGIGKGNIQEMLPQGALVRIMQKGLQSIELEANSEIGSDEEHHFFESLDLMTNDLDELTKKITSSVKHSSEQKIDLVETDKAQNIGAAETTTTYKAAQNSKPDGTATMVRTQPVKHTKAKNISSAETMQKTGSVETTTRPGLPVSWKVKKFRLRRRKD</sequence>
<dbReference type="InParanoid" id="A0A1D6KXY4"/>
<evidence type="ECO:0000256" key="4">
    <source>
        <dbReference type="ARBA" id="ARBA00023242"/>
    </source>
</evidence>
<dbReference type="PANTHER" id="PTHR22846">
    <property type="entry name" value="WD40 REPEAT PROTEIN"/>
    <property type="match status" value="1"/>
</dbReference>
<dbReference type="GO" id="GO:0005634">
    <property type="term" value="C:nucleus"/>
    <property type="evidence" value="ECO:0007669"/>
    <property type="project" value="UniProtKB-SubCell"/>
</dbReference>
<reference evidence="6" key="1">
    <citation type="submission" date="2015-12" db="EMBL/GenBank/DDBJ databases">
        <title>Update maize B73 reference genome by single molecule sequencing technologies.</title>
        <authorList>
            <consortium name="Maize Genome Sequencing Project"/>
            <person name="Ware D."/>
        </authorList>
    </citation>
    <scope>NUCLEOTIDE SEQUENCE [LARGE SCALE GENOMIC DNA]</scope>
    <source>
        <tissue evidence="6">Seedling</tissue>
    </source>
</reference>
<evidence type="ECO:0000256" key="5">
    <source>
        <dbReference type="SAM" id="MobiDB-lite"/>
    </source>
</evidence>
<gene>
    <name evidence="6" type="ORF">ZEAMMB73_Zm00001d033360</name>
</gene>
<keyword evidence="2" id="KW-0853">WD repeat</keyword>
<feature type="region of interest" description="Disordered" evidence="5">
    <location>
        <begin position="144"/>
        <end position="187"/>
    </location>
</feature>
<dbReference type="PaxDb" id="4577-GRMZM2G436785_P02"/>
<comment type="subcellular location">
    <subcellularLocation>
        <location evidence="1">Nucleus</location>
    </subcellularLocation>
</comment>
<dbReference type="SMR" id="A0A1D6KXY4"/>
<protein>
    <submittedName>
        <fullName evidence="6">Uncharacterized protein</fullName>
    </submittedName>
</protein>
<dbReference type="STRING" id="4577.A0A1D6KXY4"/>
<dbReference type="eggNOG" id="KOG0273">
    <property type="taxonomic scope" value="Eukaryota"/>
</dbReference>
<dbReference type="InterPro" id="IPR045183">
    <property type="entry name" value="Ebi-like"/>
</dbReference>
<feature type="compositionally biased region" description="Polar residues" evidence="5">
    <location>
        <begin position="166"/>
        <end position="185"/>
    </location>
</feature>
<dbReference type="AlphaFoldDB" id="A0A1D6KXY4"/>
<keyword evidence="4" id="KW-0539">Nucleus</keyword>
<evidence type="ECO:0000256" key="3">
    <source>
        <dbReference type="ARBA" id="ARBA00022737"/>
    </source>
</evidence>
<evidence type="ECO:0000313" key="6">
    <source>
        <dbReference type="EMBL" id="ONM07303.1"/>
    </source>
</evidence>
<dbReference type="Gene3D" id="1.20.960.30">
    <property type="match status" value="1"/>
</dbReference>
<evidence type="ECO:0000256" key="2">
    <source>
        <dbReference type="ARBA" id="ARBA00022574"/>
    </source>
</evidence>
<keyword evidence="3" id="KW-0677">Repeat</keyword>
<dbReference type="ExpressionAtlas" id="A0A1D6KXY4">
    <property type="expression patterns" value="baseline"/>
</dbReference>
<dbReference type="PANTHER" id="PTHR22846:SF55">
    <property type="entry name" value="LISH DOMAIN-CONTAINING PROTEIN"/>
    <property type="match status" value="1"/>
</dbReference>
<proteinExistence type="predicted"/>
<organism evidence="6">
    <name type="scientific">Zea mays</name>
    <name type="common">Maize</name>
    <dbReference type="NCBI Taxonomy" id="4577"/>
    <lineage>
        <taxon>Eukaryota</taxon>
        <taxon>Viridiplantae</taxon>
        <taxon>Streptophyta</taxon>
        <taxon>Embryophyta</taxon>
        <taxon>Tracheophyta</taxon>
        <taxon>Spermatophyta</taxon>
        <taxon>Magnoliopsida</taxon>
        <taxon>Liliopsida</taxon>
        <taxon>Poales</taxon>
        <taxon>Poaceae</taxon>
        <taxon>PACMAD clade</taxon>
        <taxon>Panicoideae</taxon>
        <taxon>Andropogonodae</taxon>
        <taxon>Andropogoneae</taxon>
        <taxon>Tripsacinae</taxon>
        <taxon>Zea</taxon>
    </lineage>
</organism>
<evidence type="ECO:0000256" key="1">
    <source>
        <dbReference type="ARBA" id="ARBA00004123"/>
    </source>
</evidence>
<dbReference type="EMBL" id="CM007647">
    <property type="protein sequence ID" value="ONM07303.1"/>
    <property type="molecule type" value="Genomic_DNA"/>
</dbReference>
<dbReference type="FunCoup" id="A0A1D6KXY4">
    <property type="interactions" value="471"/>
</dbReference>
<dbReference type="GO" id="GO:0003714">
    <property type="term" value="F:transcription corepressor activity"/>
    <property type="evidence" value="ECO:0007669"/>
    <property type="project" value="InterPro"/>
</dbReference>